<proteinExistence type="predicted"/>
<sequence length="319" mass="33885">MQIYNRQQISAAVRLDAAALAAVEAGFRALGTDNVVQPPILSMALPEVNGEVDVKTAWIRGSDSFAIKISPGFFDNPRRGLPSLNGLMVVLSAETGVPRALLLDEGYLTAVRTALAGLLAAKYLARPESRRITLIGAGEQARLQLAALRLLFPVEQVSIWARRTEAAQRLARELSDAGLQATGYPESGAACAGADIIVTTTPSREPLLFAEHLPPGVHVTAMGSDSPDKREIDISALLHADRVVCDLRSQSEHNGELKAFNGQTPPFTVYELGALVAGGTPLRLTPQDITLCCLSGTGVQDSAIAAFALAQLEQLEQSQ</sequence>
<dbReference type="NCBIfam" id="NF006141">
    <property type="entry name" value="PRK08291.1"/>
    <property type="match status" value="1"/>
</dbReference>
<name>A0ABX6GT22_9GAMM</name>
<gene>
    <name evidence="1" type="ORF">FO014_21975</name>
</gene>
<dbReference type="Proteomes" id="UP000430368">
    <property type="component" value="Chromosome"/>
</dbReference>
<dbReference type="InterPro" id="IPR036291">
    <property type="entry name" value="NAD(P)-bd_dom_sf"/>
</dbReference>
<dbReference type="Gene3D" id="3.40.50.720">
    <property type="entry name" value="NAD(P)-binding Rossmann-like Domain"/>
    <property type="match status" value="1"/>
</dbReference>
<dbReference type="SUPFAM" id="SSF51735">
    <property type="entry name" value="NAD(P)-binding Rossmann-fold domains"/>
    <property type="match status" value="1"/>
</dbReference>
<dbReference type="Gene3D" id="3.30.1780.10">
    <property type="entry name" value="ornithine cyclodeaminase, domain 1"/>
    <property type="match status" value="1"/>
</dbReference>
<dbReference type="InterPro" id="IPR023401">
    <property type="entry name" value="ODC_N"/>
</dbReference>
<accession>A0ABX6GT22</accession>
<reference evidence="1 2" key="1">
    <citation type="submission" date="2019-07" db="EMBL/GenBank/DDBJ databases">
        <title>Serratia dokdonensis sp. nov., an elicitor of systemic resistance in Nicotiana Tabacum.</title>
        <authorList>
            <person name="Son J.-S."/>
            <person name="Hwang Y.-J."/>
            <person name="Lee S.-Y."/>
            <person name="Ghim S.-Y."/>
        </authorList>
    </citation>
    <scope>NUCLEOTIDE SEQUENCE [LARGE SCALE GENOMIC DNA]</scope>
    <source>
        <strain evidence="1 2">KUDC3025</strain>
    </source>
</reference>
<dbReference type="PIRSF" id="PIRSF001439">
    <property type="entry name" value="CryM"/>
    <property type="match status" value="1"/>
</dbReference>
<protein>
    <submittedName>
        <fullName evidence="1">Cyclodeaminase</fullName>
    </submittedName>
</protein>
<evidence type="ECO:0000313" key="2">
    <source>
        <dbReference type="Proteomes" id="UP000430368"/>
    </source>
</evidence>
<organism evidence="1 2">
    <name type="scientific">Serratia rhizosphaerae</name>
    <dbReference type="NCBI Taxonomy" id="2597702"/>
    <lineage>
        <taxon>Bacteria</taxon>
        <taxon>Pseudomonadati</taxon>
        <taxon>Pseudomonadota</taxon>
        <taxon>Gammaproteobacteria</taxon>
        <taxon>Enterobacterales</taxon>
        <taxon>Yersiniaceae</taxon>
        <taxon>Serratia</taxon>
    </lineage>
</organism>
<dbReference type="EMBL" id="CP041764">
    <property type="protein sequence ID" value="QHA89436.1"/>
    <property type="molecule type" value="Genomic_DNA"/>
</dbReference>
<dbReference type="PANTHER" id="PTHR13812">
    <property type="entry name" value="KETIMINE REDUCTASE MU-CRYSTALLIN"/>
    <property type="match status" value="1"/>
</dbReference>
<keyword evidence="2" id="KW-1185">Reference proteome</keyword>
<dbReference type="PANTHER" id="PTHR13812:SF19">
    <property type="entry name" value="KETIMINE REDUCTASE MU-CRYSTALLIN"/>
    <property type="match status" value="1"/>
</dbReference>
<evidence type="ECO:0000313" key="1">
    <source>
        <dbReference type="EMBL" id="QHA89436.1"/>
    </source>
</evidence>
<dbReference type="InterPro" id="IPR003462">
    <property type="entry name" value="ODC_Mu_crystall"/>
</dbReference>
<dbReference type="Pfam" id="PF02423">
    <property type="entry name" value="OCD_Mu_crystall"/>
    <property type="match status" value="1"/>
</dbReference>
<dbReference type="RefSeq" id="WP_160031045.1">
    <property type="nucleotide sequence ID" value="NZ_CP041764.1"/>
</dbReference>